<organism evidence="1">
    <name type="scientific">Salmonella enterica subsp. enterica serovar Chester</name>
    <dbReference type="NCBI Taxonomy" id="149386"/>
    <lineage>
        <taxon>Bacteria</taxon>
        <taxon>Pseudomonadati</taxon>
        <taxon>Pseudomonadota</taxon>
        <taxon>Gammaproteobacteria</taxon>
        <taxon>Enterobacterales</taxon>
        <taxon>Enterobacteriaceae</taxon>
        <taxon>Salmonella</taxon>
    </lineage>
</organism>
<sequence>MNTTLRPLDVILVHPDALSKITLRCELDKKLISSLEWGFVLHPDEYKNTRYSDIAEGSVIDWGVPEGYDDVVQYMSEMTVPYSLPIAGPAENIISLRRLVNAQPENIRNGVAWTTGTACHLKNMLQ</sequence>
<protein>
    <submittedName>
        <fullName evidence="1">Uncharacterized protein</fullName>
    </submittedName>
</protein>
<dbReference type="AlphaFoldDB" id="A0A635R8S4"/>
<proteinExistence type="predicted"/>
<gene>
    <name evidence="1" type="ORF">CB695_16385</name>
</gene>
<comment type="caution">
    <text evidence="1">The sequence shown here is derived from an EMBL/GenBank/DDBJ whole genome shotgun (WGS) entry which is preliminary data.</text>
</comment>
<reference evidence="1" key="1">
    <citation type="submission" date="2018-07" db="EMBL/GenBank/DDBJ databases">
        <authorList>
            <person name="Ashton P.M."/>
            <person name="Dallman T."/>
            <person name="Nair S."/>
            <person name="De Pinna E."/>
            <person name="Peters T."/>
            <person name="Grant K."/>
        </authorList>
    </citation>
    <scope>NUCLEOTIDE SEQUENCE</scope>
    <source>
        <strain evidence="1">368335</strain>
    </source>
</reference>
<accession>A0A635R8S4</accession>
<dbReference type="EMBL" id="AAMIYH010000015">
    <property type="protein sequence ID" value="EDH8303048.1"/>
    <property type="molecule type" value="Genomic_DNA"/>
</dbReference>
<name>A0A635R8S4_SALET</name>
<evidence type="ECO:0000313" key="1">
    <source>
        <dbReference type="EMBL" id="EDH8303048.1"/>
    </source>
</evidence>